<accession>A0A6A0GRI6</accession>
<name>A0A6A0GRI6_HYAAZ</name>
<feature type="transmembrane region" description="Helical" evidence="1">
    <location>
        <begin position="80"/>
        <end position="98"/>
    </location>
</feature>
<protein>
    <submittedName>
        <fullName evidence="2">Gustatory receptor 52</fullName>
    </submittedName>
</protein>
<reference evidence="2" key="2">
    <citation type="journal article" date="2018" name="Environ. Sci. Technol.">
        <title>The Toxicogenome of Hyalella azteca: A Model for Sediment Ecotoxicology and Evolutionary Toxicology.</title>
        <authorList>
            <person name="Poynton H.C."/>
            <person name="Hasenbein S."/>
            <person name="Benoit J.B."/>
            <person name="Sepulveda M.S."/>
            <person name="Poelchau M.F."/>
            <person name="Hughes D.S.T."/>
            <person name="Murali S.C."/>
            <person name="Chen S."/>
            <person name="Glastad K.M."/>
            <person name="Goodisman M.A.D."/>
            <person name="Werren J.H."/>
            <person name="Vineis J.H."/>
            <person name="Bowen J.L."/>
            <person name="Friedrich M."/>
            <person name="Jones J."/>
            <person name="Robertson H.M."/>
            <person name="Feyereisen R."/>
            <person name="Mechler-Hickson A."/>
            <person name="Mathers N."/>
            <person name="Lee C.E."/>
            <person name="Colbourne J.K."/>
            <person name="Biales A."/>
            <person name="Johnston J.S."/>
            <person name="Wellborn G.A."/>
            <person name="Rosendale A.J."/>
            <person name="Cridge A.G."/>
            <person name="Munoz-Torres M.C."/>
            <person name="Bain P.A."/>
            <person name="Manny A.R."/>
            <person name="Major K.M."/>
            <person name="Lambert F.N."/>
            <person name="Vulpe C.D."/>
            <person name="Tuck P."/>
            <person name="Blalock B.J."/>
            <person name="Lin Y.Y."/>
            <person name="Smith M.E."/>
            <person name="Ochoa-Acuna H."/>
            <person name="Chen M.M."/>
            <person name="Childers C.P."/>
            <person name="Qu J."/>
            <person name="Dugan S."/>
            <person name="Lee S.L."/>
            <person name="Chao H."/>
            <person name="Dinh H."/>
            <person name="Han Y."/>
            <person name="Doddapaneni H."/>
            <person name="Worley K.C."/>
            <person name="Muzny D.M."/>
            <person name="Gibbs R.A."/>
            <person name="Richards S."/>
        </authorList>
    </citation>
    <scope>NUCLEOTIDE SEQUENCE</scope>
    <source>
        <strain evidence="2">HAZT.00-mixed</strain>
        <tissue evidence="2">Whole organism</tissue>
    </source>
</reference>
<keyword evidence="2" id="KW-0675">Receptor</keyword>
<reference evidence="2" key="3">
    <citation type="submission" date="2019-06" db="EMBL/GenBank/DDBJ databases">
        <authorList>
            <person name="Poynton C."/>
            <person name="Hasenbein S."/>
            <person name="Benoit J.B."/>
            <person name="Sepulveda M.S."/>
            <person name="Poelchau M.F."/>
            <person name="Murali S.C."/>
            <person name="Chen S."/>
            <person name="Glastad K.M."/>
            <person name="Werren J.H."/>
            <person name="Vineis J.H."/>
            <person name="Bowen J.L."/>
            <person name="Friedrich M."/>
            <person name="Jones J."/>
            <person name="Robertson H.M."/>
            <person name="Feyereisen R."/>
            <person name="Mechler-Hickson A."/>
            <person name="Mathers N."/>
            <person name="Lee C.E."/>
            <person name="Colbourne J.K."/>
            <person name="Biales A."/>
            <person name="Johnston J.S."/>
            <person name="Wellborn G.A."/>
            <person name="Rosendale A.J."/>
            <person name="Cridge A.G."/>
            <person name="Munoz-Torres M.C."/>
            <person name="Bain P.A."/>
            <person name="Manny A.R."/>
            <person name="Major K.M."/>
            <person name="Lambert F.N."/>
            <person name="Vulpe C.D."/>
            <person name="Tuck P."/>
            <person name="Blalock B.J."/>
            <person name="Lin Y.-Y."/>
            <person name="Smith M.E."/>
            <person name="Ochoa-Acuna H."/>
            <person name="Chen M.-J.M."/>
            <person name="Childers C.P."/>
            <person name="Qu J."/>
            <person name="Dugan S."/>
            <person name="Lee S.L."/>
            <person name="Chao H."/>
            <person name="Dinh H."/>
            <person name="Han Y."/>
            <person name="Doddapaneni H."/>
            <person name="Worley K.C."/>
            <person name="Muzny D.M."/>
            <person name="Gibbs R.A."/>
            <person name="Richards S."/>
        </authorList>
    </citation>
    <scope>NUCLEOTIDE SEQUENCE</scope>
    <source>
        <strain evidence="2">HAZT.00-mixed</strain>
        <tissue evidence="2">Whole organism</tissue>
    </source>
</reference>
<reference evidence="2" key="1">
    <citation type="submission" date="2014-08" db="EMBL/GenBank/DDBJ databases">
        <authorList>
            <person name="Murali S."/>
            <person name="Richards S."/>
            <person name="Bandaranaike D."/>
            <person name="Bellair M."/>
            <person name="Blankenburg K."/>
            <person name="Chao H."/>
            <person name="Dinh H."/>
            <person name="Doddapaneni H."/>
            <person name="Dugan-Rocha S."/>
            <person name="Elkadiri S."/>
            <person name="Gnanaolivu R."/>
            <person name="Hughes D."/>
            <person name="Lee S."/>
            <person name="Li M."/>
            <person name="Ming W."/>
            <person name="Munidasa M."/>
            <person name="Muniz J."/>
            <person name="Nguyen L."/>
            <person name="Osuji N."/>
            <person name="Pu L.-L."/>
            <person name="Puazo M."/>
            <person name="Skinner E."/>
            <person name="Qu C."/>
            <person name="Quiroz J."/>
            <person name="Raj R."/>
            <person name="Weissenberger G."/>
            <person name="Xin Y."/>
            <person name="Zou X."/>
            <person name="Han Y."/>
            <person name="Worley K."/>
            <person name="Muzny D."/>
            <person name="Gibbs R."/>
        </authorList>
    </citation>
    <scope>NUCLEOTIDE SEQUENCE</scope>
    <source>
        <strain evidence="2">HAZT.00-mixed</strain>
        <tissue evidence="2">Whole organism</tissue>
    </source>
</reference>
<proteinExistence type="predicted"/>
<keyword evidence="1" id="KW-0472">Membrane</keyword>
<sequence>MIHKKQSLVDQQQLFAWLLRYLRILGLAPYVRVDGKYKKSQVLHGLSVSWRVIASVLTFVAILASPKFATSDIFYSLSQYWEPVMCLTSGIFSWHLLMSSTRLIRILNCLNLSKTNSQPVGFVTLVIFGIHLITLGYVIVAHSQGVENDWLHLISALNFVTNYSLNFSSALFLSIVMQLFTSEFCNIADVQLTSIFINSYSRDEGLSSSLSFLVLGSPTSDNDQATKRKVQLYKQHGCSAKLSKNSLDRIRRKLIFCNGKVSLIHSHFSMTVFCILAYEQLNTVMIVLYAMYQESSSS</sequence>
<organism evidence="2">
    <name type="scientific">Hyalella azteca</name>
    <name type="common">Amphipod</name>
    <dbReference type="NCBI Taxonomy" id="294128"/>
    <lineage>
        <taxon>Eukaryota</taxon>
        <taxon>Metazoa</taxon>
        <taxon>Ecdysozoa</taxon>
        <taxon>Arthropoda</taxon>
        <taxon>Crustacea</taxon>
        <taxon>Multicrustacea</taxon>
        <taxon>Malacostraca</taxon>
        <taxon>Eumalacostraca</taxon>
        <taxon>Peracarida</taxon>
        <taxon>Amphipoda</taxon>
        <taxon>Senticaudata</taxon>
        <taxon>Talitrida</taxon>
        <taxon>Talitroidea</taxon>
        <taxon>Hyalellidae</taxon>
        <taxon>Hyalella</taxon>
    </lineage>
</organism>
<evidence type="ECO:0000313" key="2">
    <source>
        <dbReference type="EMBL" id="KAA0185371.1"/>
    </source>
</evidence>
<feature type="transmembrane region" description="Helical" evidence="1">
    <location>
        <begin position="43"/>
        <end position="65"/>
    </location>
</feature>
<feature type="transmembrane region" description="Helical" evidence="1">
    <location>
        <begin position="119"/>
        <end position="140"/>
    </location>
</feature>
<comment type="caution">
    <text evidence="2">The sequence shown here is derived from an EMBL/GenBank/DDBJ whole genome shotgun (WGS) entry which is preliminary data.</text>
</comment>
<dbReference type="AlphaFoldDB" id="A0A6A0GRI6"/>
<gene>
    <name evidence="2" type="ORF">HAZT_HAZT001413</name>
</gene>
<keyword evidence="1" id="KW-0812">Transmembrane</keyword>
<dbReference type="Proteomes" id="UP000711488">
    <property type="component" value="Unassembled WGS sequence"/>
</dbReference>
<evidence type="ECO:0000256" key="1">
    <source>
        <dbReference type="SAM" id="Phobius"/>
    </source>
</evidence>
<keyword evidence="1" id="KW-1133">Transmembrane helix</keyword>
<dbReference type="EMBL" id="JQDR03016353">
    <property type="protein sequence ID" value="KAA0185371.1"/>
    <property type="molecule type" value="Genomic_DNA"/>
</dbReference>
<feature type="non-terminal residue" evidence="2">
    <location>
        <position position="298"/>
    </location>
</feature>
<feature type="transmembrane region" description="Helical" evidence="1">
    <location>
        <begin position="160"/>
        <end position="180"/>
    </location>
</feature>